<organism evidence="3 4">
    <name type="scientific">Stagnihabitans tardus</name>
    <dbReference type="NCBI Taxonomy" id="2699202"/>
    <lineage>
        <taxon>Bacteria</taxon>
        <taxon>Pseudomonadati</taxon>
        <taxon>Pseudomonadota</taxon>
        <taxon>Alphaproteobacteria</taxon>
        <taxon>Rhodobacterales</taxon>
        <taxon>Paracoccaceae</taxon>
        <taxon>Stagnihabitans</taxon>
    </lineage>
</organism>
<dbReference type="Proteomes" id="UP001193501">
    <property type="component" value="Unassembled WGS sequence"/>
</dbReference>
<dbReference type="AlphaFoldDB" id="A0AAE5BSL3"/>
<evidence type="ECO:0000256" key="1">
    <source>
        <dbReference type="ARBA" id="ARBA00022801"/>
    </source>
</evidence>
<keyword evidence="4" id="KW-1185">Reference proteome</keyword>
<dbReference type="GO" id="GO:0016787">
    <property type="term" value="F:hydrolase activity"/>
    <property type="evidence" value="ECO:0007669"/>
    <property type="project" value="UniProtKB-KW"/>
</dbReference>
<keyword evidence="1 3" id="KW-0378">Hydrolase</keyword>
<dbReference type="PANTHER" id="PTHR43798">
    <property type="entry name" value="MONOACYLGLYCEROL LIPASE"/>
    <property type="match status" value="1"/>
</dbReference>
<reference evidence="3" key="1">
    <citation type="submission" date="2020-01" db="EMBL/GenBank/DDBJ databases">
        <authorList>
            <person name="Chen W.-M."/>
        </authorList>
    </citation>
    <scope>NUCLEOTIDE SEQUENCE</scope>
    <source>
        <strain evidence="3">CYK-10</strain>
    </source>
</reference>
<comment type="caution">
    <text evidence="3">The sequence shown here is derived from an EMBL/GenBank/DDBJ whole genome shotgun (WGS) entry which is preliminary data.</text>
</comment>
<dbReference type="InterPro" id="IPR050266">
    <property type="entry name" value="AB_hydrolase_sf"/>
</dbReference>
<dbReference type="PANTHER" id="PTHR43798:SF31">
    <property type="entry name" value="AB HYDROLASE SUPERFAMILY PROTEIN YCLE"/>
    <property type="match status" value="1"/>
</dbReference>
<gene>
    <name evidence="3" type="ORF">GV832_10440</name>
</gene>
<dbReference type="PRINTS" id="PR00111">
    <property type="entry name" value="ABHYDROLASE"/>
</dbReference>
<sequence length="308" mass="32516">MGLFLGVIGALALGLWLRLMWREAAIRRRFPPVGRIVSVGGRRVHALTLGTGPDLVMIHGSSGQLRDLLPLMTRLAGRFRVTAFDRPGLGFSDSIGAEGVSPAGQARHLARAAAELGIVAPLVLGQSYGGTVALAWGLEVTGPQAARGLVLVSAPSLPWPGQLDWWYRLTATRIGRALAVPLASALVTDGYIEKMMPGLFAPSAAPEGYAARIGATLALPSGALGVNADQVNGLLLHVRSMQGEYGRLALPVEMVHGAHDPIVPLEIHSAPLSRLLPQARLTVLEDAGHMPHHTHLDAVEEAVLRLVA</sequence>
<evidence type="ECO:0000313" key="4">
    <source>
        <dbReference type="Proteomes" id="UP001193501"/>
    </source>
</evidence>
<name>A0AAE5BSL3_9RHOB</name>
<evidence type="ECO:0000313" key="3">
    <source>
        <dbReference type="EMBL" id="NBZ87995.1"/>
    </source>
</evidence>
<evidence type="ECO:0000259" key="2">
    <source>
        <dbReference type="Pfam" id="PF00561"/>
    </source>
</evidence>
<protein>
    <submittedName>
        <fullName evidence="3">Alpha/beta fold hydrolase</fullName>
    </submittedName>
</protein>
<dbReference type="Gene3D" id="3.40.50.1820">
    <property type="entry name" value="alpha/beta hydrolase"/>
    <property type="match status" value="1"/>
</dbReference>
<dbReference type="Pfam" id="PF00561">
    <property type="entry name" value="Abhydrolase_1"/>
    <property type="match status" value="1"/>
</dbReference>
<dbReference type="GO" id="GO:0016020">
    <property type="term" value="C:membrane"/>
    <property type="evidence" value="ECO:0007669"/>
    <property type="project" value="TreeGrafter"/>
</dbReference>
<dbReference type="InterPro" id="IPR029058">
    <property type="entry name" value="AB_hydrolase_fold"/>
</dbReference>
<dbReference type="EMBL" id="JAABNR010000008">
    <property type="protein sequence ID" value="NBZ87995.1"/>
    <property type="molecule type" value="Genomic_DNA"/>
</dbReference>
<dbReference type="InterPro" id="IPR000073">
    <property type="entry name" value="AB_hydrolase_1"/>
</dbReference>
<dbReference type="SUPFAM" id="SSF53474">
    <property type="entry name" value="alpha/beta-Hydrolases"/>
    <property type="match status" value="1"/>
</dbReference>
<feature type="domain" description="AB hydrolase-1" evidence="2">
    <location>
        <begin position="55"/>
        <end position="295"/>
    </location>
</feature>
<dbReference type="RefSeq" id="WP_168774795.1">
    <property type="nucleotide sequence ID" value="NZ_JAABNR010000008.1"/>
</dbReference>
<accession>A0AAE5BSL3</accession>
<proteinExistence type="predicted"/>